<dbReference type="Gene3D" id="1.10.3090.10">
    <property type="entry name" value="cca-adding enzyme, domain 2"/>
    <property type="match status" value="1"/>
</dbReference>
<dbReference type="PANTHER" id="PTHR47545:SF2">
    <property type="entry name" value="CC-ADDING TRNA NUCLEOTIDYLTRANSFERASE"/>
    <property type="match status" value="1"/>
</dbReference>
<dbReference type="PANTHER" id="PTHR47545">
    <property type="entry name" value="MULTIFUNCTIONAL CCA PROTEIN"/>
    <property type="match status" value="1"/>
</dbReference>
<keyword evidence="1" id="KW-0547">Nucleotide-binding</keyword>
<dbReference type="PATRIC" id="fig|1216932.3.peg.431"/>
<dbReference type="EMBL" id="HG917868">
    <property type="protein sequence ID" value="CDM67613.1"/>
    <property type="molecule type" value="Genomic_DNA"/>
</dbReference>
<dbReference type="GO" id="GO:0000166">
    <property type="term" value="F:nucleotide binding"/>
    <property type="evidence" value="ECO:0007669"/>
    <property type="project" value="UniProtKB-KW"/>
</dbReference>
<dbReference type="InterPro" id="IPR006675">
    <property type="entry name" value="HDIG_dom"/>
</dbReference>
<keyword evidence="4" id="KW-1185">Reference proteome</keyword>
<evidence type="ECO:0000256" key="1">
    <source>
        <dbReference type="ARBA" id="ARBA00022741"/>
    </source>
</evidence>
<evidence type="ECO:0000313" key="3">
    <source>
        <dbReference type="EMBL" id="CDM67613.1"/>
    </source>
</evidence>
<feature type="domain" description="HD" evidence="2">
    <location>
        <begin position="57"/>
        <end position="143"/>
    </location>
</feature>
<evidence type="ECO:0000259" key="2">
    <source>
        <dbReference type="Pfam" id="PF01966"/>
    </source>
</evidence>
<dbReference type="CDD" id="cd00077">
    <property type="entry name" value="HDc"/>
    <property type="match status" value="1"/>
</dbReference>
<evidence type="ECO:0000313" key="4">
    <source>
        <dbReference type="Proteomes" id="UP000019426"/>
    </source>
</evidence>
<dbReference type="KEGG" id="clt:CM240_0448"/>
<dbReference type="Proteomes" id="UP000019426">
    <property type="component" value="Chromosome M2/40_rep1"/>
</dbReference>
<gene>
    <name evidence="3" type="ORF">CM240_0448</name>
</gene>
<dbReference type="AlphaFoldDB" id="W6RTJ6"/>
<organism evidence="3 4">
    <name type="scientific">Clostridium bornimense</name>
    <dbReference type="NCBI Taxonomy" id="1216932"/>
    <lineage>
        <taxon>Bacteria</taxon>
        <taxon>Bacillati</taxon>
        <taxon>Bacillota</taxon>
        <taxon>Clostridia</taxon>
        <taxon>Eubacteriales</taxon>
        <taxon>Clostridiaceae</taxon>
        <taxon>Clostridium</taxon>
    </lineage>
</organism>
<dbReference type="STRING" id="1216932.CM240_0448"/>
<accession>W6RTJ6</accession>
<proteinExistence type="predicted"/>
<reference evidence="3 4" key="1">
    <citation type="submission" date="2013-11" db="EMBL/GenBank/DDBJ databases">
        <title>Complete genome sequence of Clostridum sp. M2/40.</title>
        <authorList>
            <person name="Wibberg D."/>
            <person name="Puehler A."/>
            <person name="Schlueter A."/>
        </authorList>
    </citation>
    <scope>NUCLEOTIDE SEQUENCE [LARGE SCALE GENOMIC DNA]</scope>
    <source>
        <strain evidence="4">M2/40</strain>
    </source>
</reference>
<dbReference type="HOGENOM" id="CLU_087226_0_0_9"/>
<dbReference type="SUPFAM" id="SSF109604">
    <property type="entry name" value="HD-domain/PDEase-like"/>
    <property type="match status" value="1"/>
</dbReference>
<dbReference type="InterPro" id="IPR050124">
    <property type="entry name" value="tRNA_CCA-adding_enzyme"/>
</dbReference>
<dbReference type="NCBIfam" id="TIGR00277">
    <property type="entry name" value="HDIG"/>
    <property type="match status" value="1"/>
</dbReference>
<protein>
    <recommendedName>
        <fullName evidence="2">HD domain-containing protein</fullName>
    </recommendedName>
</protein>
<dbReference type="RefSeq" id="WP_044036082.1">
    <property type="nucleotide sequence ID" value="NZ_HG917868.1"/>
</dbReference>
<dbReference type="InterPro" id="IPR003607">
    <property type="entry name" value="HD/PDEase_dom"/>
</dbReference>
<sequence length="205" mass="24247">MEEEFLEIEKILLQEEKPSISIEKLLKTDRLNKYPFNMISDLNKIPQNPKYHPEGNVFNHVMMVIDEGVQHRNKVTNKRAFMWGLLLHDIGKTPTTKMRKGRLTSYNHDKVGAVMVREFMEYFNEDEEFILLVQSLVRWHMQSLYVNKNLPFKEIDKMVSELNINDIVLFSLSDRLGRGGIDKDKRKEVFNDIKKFKEVISKSNE</sequence>
<name>W6RTJ6_9CLOT</name>
<dbReference type="Pfam" id="PF01966">
    <property type="entry name" value="HD"/>
    <property type="match status" value="1"/>
</dbReference>
<dbReference type="InterPro" id="IPR006674">
    <property type="entry name" value="HD_domain"/>
</dbReference>
<dbReference type="eggNOG" id="COG2844">
    <property type="taxonomic scope" value="Bacteria"/>
</dbReference>
<dbReference type="OrthoDB" id="9805698at2"/>